<comment type="caution">
    <text evidence="1">The sequence shown here is derived from an EMBL/GenBank/DDBJ whole genome shotgun (WGS) entry which is preliminary data.</text>
</comment>
<evidence type="ECO:0000313" key="2">
    <source>
        <dbReference type="Proteomes" id="UP001597544"/>
    </source>
</evidence>
<reference evidence="2" key="1">
    <citation type="journal article" date="2019" name="Int. J. Syst. Evol. Microbiol.">
        <title>The Global Catalogue of Microorganisms (GCM) 10K type strain sequencing project: providing services to taxonomists for standard genome sequencing and annotation.</title>
        <authorList>
            <consortium name="The Broad Institute Genomics Platform"/>
            <consortium name="The Broad Institute Genome Sequencing Center for Infectious Disease"/>
            <person name="Wu L."/>
            <person name="Ma J."/>
        </authorList>
    </citation>
    <scope>NUCLEOTIDE SEQUENCE [LARGE SCALE GENOMIC DNA]</scope>
    <source>
        <strain evidence="2">KCTC 42498</strain>
    </source>
</reference>
<gene>
    <name evidence="1" type="ORF">ACFSRY_19215</name>
</gene>
<sequence>MFSRTALYAGRKTPDSGFDYNLVYNLLPLSSFDFSSDDNSAPNDRDHAIEEVLSVSTY</sequence>
<accession>A0ABW5IQT2</accession>
<evidence type="ECO:0000313" key="1">
    <source>
        <dbReference type="EMBL" id="MFD2516011.1"/>
    </source>
</evidence>
<dbReference type="RefSeq" id="WP_377511972.1">
    <property type="nucleotide sequence ID" value="NZ_JBHULU010000037.1"/>
</dbReference>
<organism evidence="1 2">
    <name type="scientific">Pontibacter locisalis</name>
    <dbReference type="NCBI Taxonomy" id="1719035"/>
    <lineage>
        <taxon>Bacteria</taxon>
        <taxon>Pseudomonadati</taxon>
        <taxon>Bacteroidota</taxon>
        <taxon>Cytophagia</taxon>
        <taxon>Cytophagales</taxon>
        <taxon>Hymenobacteraceae</taxon>
        <taxon>Pontibacter</taxon>
    </lineage>
</organism>
<dbReference type="Proteomes" id="UP001597544">
    <property type="component" value="Unassembled WGS sequence"/>
</dbReference>
<name>A0ABW5IQT2_9BACT</name>
<keyword evidence="2" id="KW-1185">Reference proteome</keyword>
<proteinExistence type="predicted"/>
<dbReference type="EMBL" id="JBHULU010000037">
    <property type="protein sequence ID" value="MFD2516011.1"/>
    <property type="molecule type" value="Genomic_DNA"/>
</dbReference>
<protein>
    <submittedName>
        <fullName evidence="1">Uncharacterized protein</fullName>
    </submittedName>
</protein>